<sequence>MVVVLVGGTLTVEICSHWSRGPDFREPSYSRAIAYATLCCSGFNHLLLSLSIPNCLFSHIVKFDEKTKILYEKKKQLKLMLLWVTAQQWRWKIFEQCQRYWILATAFTEESCLLRARQPSSMLDLAKGNEKVKSGRCLARYKISSYIMTLMHGMIMIAQS</sequence>
<name>A0AAD6QBV2_9ROSI</name>
<dbReference type="AlphaFoldDB" id="A0AAD6QBV2"/>
<organism evidence="1 2">
    <name type="scientific">Populus alba x Populus x berolinensis</name>
    <dbReference type="NCBI Taxonomy" id="444605"/>
    <lineage>
        <taxon>Eukaryota</taxon>
        <taxon>Viridiplantae</taxon>
        <taxon>Streptophyta</taxon>
        <taxon>Embryophyta</taxon>
        <taxon>Tracheophyta</taxon>
        <taxon>Spermatophyta</taxon>
        <taxon>Magnoliopsida</taxon>
        <taxon>eudicotyledons</taxon>
        <taxon>Gunneridae</taxon>
        <taxon>Pentapetalae</taxon>
        <taxon>rosids</taxon>
        <taxon>fabids</taxon>
        <taxon>Malpighiales</taxon>
        <taxon>Salicaceae</taxon>
        <taxon>Saliceae</taxon>
        <taxon>Populus</taxon>
    </lineage>
</organism>
<gene>
    <name evidence="1" type="ORF">NC653_024062</name>
</gene>
<comment type="caution">
    <text evidence="1">The sequence shown here is derived from an EMBL/GenBank/DDBJ whole genome shotgun (WGS) entry which is preliminary data.</text>
</comment>
<accession>A0AAD6QBV2</accession>
<dbReference type="EMBL" id="JAQIZT010000009">
    <property type="protein sequence ID" value="KAJ6986362.1"/>
    <property type="molecule type" value="Genomic_DNA"/>
</dbReference>
<evidence type="ECO:0000313" key="2">
    <source>
        <dbReference type="Proteomes" id="UP001164929"/>
    </source>
</evidence>
<dbReference type="Proteomes" id="UP001164929">
    <property type="component" value="Chromosome 9"/>
</dbReference>
<evidence type="ECO:0000313" key="1">
    <source>
        <dbReference type="EMBL" id="KAJ6986362.1"/>
    </source>
</evidence>
<reference evidence="1" key="1">
    <citation type="journal article" date="2023" name="Mol. Ecol. Resour.">
        <title>Chromosome-level genome assembly of a triploid poplar Populus alba 'Berolinensis'.</title>
        <authorList>
            <person name="Chen S."/>
            <person name="Yu Y."/>
            <person name="Wang X."/>
            <person name="Wang S."/>
            <person name="Zhang T."/>
            <person name="Zhou Y."/>
            <person name="He R."/>
            <person name="Meng N."/>
            <person name="Wang Y."/>
            <person name="Liu W."/>
            <person name="Liu Z."/>
            <person name="Liu J."/>
            <person name="Guo Q."/>
            <person name="Huang H."/>
            <person name="Sederoff R.R."/>
            <person name="Wang G."/>
            <person name="Qu G."/>
            <person name="Chen S."/>
        </authorList>
    </citation>
    <scope>NUCLEOTIDE SEQUENCE</scope>
    <source>
        <strain evidence="1">SC-2020</strain>
    </source>
</reference>
<keyword evidence="2" id="KW-1185">Reference proteome</keyword>
<protein>
    <submittedName>
        <fullName evidence="1">Uncharacterized protein</fullName>
    </submittedName>
</protein>
<proteinExistence type="predicted"/>